<reference evidence="2" key="1">
    <citation type="submission" date="2013-09" db="EMBL/GenBank/DDBJ databases">
        <title>Corchorus olitorius genome sequencing.</title>
        <authorList>
            <person name="Alam M."/>
            <person name="Haque M.S."/>
            <person name="Islam M.S."/>
            <person name="Emdad E.M."/>
            <person name="Islam M.M."/>
            <person name="Ahmed B."/>
            <person name="Halim A."/>
            <person name="Hossen Q.M.M."/>
            <person name="Hossain M.Z."/>
            <person name="Ahmed R."/>
            <person name="Khan M.M."/>
            <person name="Islam R."/>
            <person name="Rashid M.M."/>
            <person name="Khan S.A."/>
            <person name="Rahman M.S."/>
            <person name="Alam M."/>
            <person name="Yahiya A.S."/>
            <person name="Khan M.S."/>
            <person name="Azam M.S."/>
            <person name="Haque T."/>
            <person name="Lashkar M.Z.H."/>
            <person name="Akhand A.I."/>
            <person name="Morshed G."/>
            <person name="Roy S."/>
            <person name="Uddin K.S."/>
            <person name="Rabeya T."/>
            <person name="Hossain A.S."/>
            <person name="Chowdhury A."/>
            <person name="Snigdha A.R."/>
            <person name="Mortoza M.S."/>
            <person name="Matin S.A."/>
            <person name="Hoque S.M.E."/>
            <person name="Islam M.K."/>
            <person name="Roy D.K."/>
            <person name="Haider R."/>
            <person name="Moosa M.M."/>
            <person name="Elias S.M."/>
            <person name="Hasan A.M."/>
            <person name="Jahan S."/>
            <person name="Shafiuddin M."/>
            <person name="Mahmood N."/>
            <person name="Shommy N.S."/>
        </authorList>
    </citation>
    <scope>NUCLEOTIDE SEQUENCE [LARGE SCALE GENOMIC DNA]</scope>
    <source>
        <strain evidence="2">cv. O-4</strain>
    </source>
</reference>
<dbReference type="Proteomes" id="UP000187203">
    <property type="component" value="Unassembled WGS sequence"/>
</dbReference>
<protein>
    <submittedName>
        <fullName evidence="1">Uncharacterized protein</fullName>
    </submittedName>
</protein>
<comment type="caution">
    <text evidence="1">The sequence shown here is derived from an EMBL/GenBank/DDBJ whole genome shotgun (WGS) entry which is preliminary data.</text>
</comment>
<name>A0A1R3JHM4_9ROSI</name>
<keyword evidence="2" id="KW-1185">Reference proteome</keyword>
<accession>A0A1R3JHM4</accession>
<proteinExistence type="predicted"/>
<evidence type="ECO:0000313" key="1">
    <source>
        <dbReference type="EMBL" id="OMO94342.1"/>
    </source>
</evidence>
<gene>
    <name evidence="1" type="ORF">COLO4_16380</name>
</gene>
<organism evidence="1 2">
    <name type="scientific">Corchorus olitorius</name>
    <dbReference type="NCBI Taxonomy" id="93759"/>
    <lineage>
        <taxon>Eukaryota</taxon>
        <taxon>Viridiplantae</taxon>
        <taxon>Streptophyta</taxon>
        <taxon>Embryophyta</taxon>
        <taxon>Tracheophyta</taxon>
        <taxon>Spermatophyta</taxon>
        <taxon>Magnoliopsida</taxon>
        <taxon>eudicotyledons</taxon>
        <taxon>Gunneridae</taxon>
        <taxon>Pentapetalae</taxon>
        <taxon>rosids</taxon>
        <taxon>malvids</taxon>
        <taxon>Malvales</taxon>
        <taxon>Malvaceae</taxon>
        <taxon>Grewioideae</taxon>
        <taxon>Apeibeae</taxon>
        <taxon>Corchorus</taxon>
    </lineage>
</organism>
<dbReference type="EMBL" id="AWUE01016076">
    <property type="protein sequence ID" value="OMO94342.1"/>
    <property type="molecule type" value="Genomic_DNA"/>
</dbReference>
<sequence>MDERTAKLRCRTPCRAIPPHAVSSLSLSIYLHFPLGLSLSKF</sequence>
<evidence type="ECO:0000313" key="2">
    <source>
        <dbReference type="Proteomes" id="UP000187203"/>
    </source>
</evidence>
<dbReference type="AlphaFoldDB" id="A0A1R3JHM4"/>